<organism evidence="1 2">
    <name type="scientific">Candidatus Hakubella thermalkaliphila</name>
    <dbReference type="NCBI Taxonomy" id="2754717"/>
    <lineage>
        <taxon>Bacteria</taxon>
        <taxon>Bacillati</taxon>
        <taxon>Actinomycetota</taxon>
        <taxon>Actinomycetota incertae sedis</taxon>
        <taxon>Candidatus Hakubellales</taxon>
        <taxon>Candidatus Hakubellaceae</taxon>
        <taxon>Candidatus Hakubella</taxon>
    </lineage>
</organism>
<protein>
    <submittedName>
        <fullName evidence="1">Uncharacterized protein</fullName>
    </submittedName>
</protein>
<name>A0A6V8PEH4_9ACTN</name>
<evidence type="ECO:0000313" key="1">
    <source>
        <dbReference type="EMBL" id="GFP30648.1"/>
    </source>
</evidence>
<evidence type="ECO:0000313" key="2">
    <source>
        <dbReference type="Proteomes" id="UP000588083"/>
    </source>
</evidence>
<gene>
    <name evidence="1" type="ORF">HKBW3S34_01568</name>
</gene>
<reference evidence="1 2" key="1">
    <citation type="journal article" date="2020" name="Front. Microbiol.">
        <title>Single-cell genomics of novel Actinobacteria with the Wood-Ljungdahl pathway discovered in a serpentinizing system.</title>
        <authorList>
            <person name="Merino N."/>
            <person name="Kawai M."/>
            <person name="Boyd E.S."/>
            <person name="Colman D.R."/>
            <person name="McGlynn S.E."/>
            <person name="Nealson K.H."/>
            <person name="Kurokawa K."/>
            <person name="Hongoh Y."/>
        </authorList>
    </citation>
    <scope>NUCLEOTIDE SEQUENCE [LARGE SCALE GENOMIC DNA]</scope>
    <source>
        <strain evidence="1 2">S34</strain>
    </source>
</reference>
<keyword evidence="2" id="KW-1185">Reference proteome</keyword>
<dbReference type="RefSeq" id="WP_176235225.1">
    <property type="nucleotide sequence ID" value="NZ_BLRZ01000086.1"/>
</dbReference>
<comment type="caution">
    <text evidence="1">The sequence shown here is derived from an EMBL/GenBank/DDBJ whole genome shotgun (WGS) entry which is preliminary data.</text>
</comment>
<dbReference type="AlphaFoldDB" id="A0A6V8PEH4"/>
<sequence>METVIDMHEIGEVDPNTAARFCGLSVRRFMAELERRGIKLSLTSEMYAESSKKLGEILSDESLIGWTGK</sequence>
<accession>A0A6V8PEH4</accession>
<dbReference type="Proteomes" id="UP000588083">
    <property type="component" value="Unassembled WGS sequence"/>
</dbReference>
<proteinExistence type="predicted"/>
<dbReference type="EMBL" id="BLRZ01000086">
    <property type="protein sequence ID" value="GFP30648.1"/>
    <property type="molecule type" value="Genomic_DNA"/>
</dbReference>